<dbReference type="Gene3D" id="3.90.1720.10">
    <property type="entry name" value="endopeptidase domain like (from Nostoc punctiforme)"/>
    <property type="match status" value="1"/>
</dbReference>
<dbReference type="GO" id="GO:0008234">
    <property type="term" value="F:cysteine-type peptidase activity"/>
    <property type="evidence" value="ECO:0007669"/>
    <property type="project" value="UniProtKB-KW"/>
</dbReference>
<evidence type="ECO:0000313" key="7">
    <source>
        <dbReference type="EMBL" id="QES52725.1"/>
    </source>
</evidence>
<dbReference type="OrthoDB" id="5620138at2"/>
<organism evidence="7 8">
    <name type="scientific">Streptomyces venezuelae</name>
    <dbReference type="NCBI Taxonomy" id="54571"/>
    <lineage>
        <taxon>Bacteria</taxon>
        <taxon>Bacillati</taxon>
        <taxon>Actinomycetota</taxon>
        <taxon>Actinomycetes</taxon>
        <taxon>Kitasatosporales</taxon>
        <taxon>Streptomycetaceae</taxon>
        <taxon>Streptomyces</taxon>
    </lineage>
</organism>
<dbReference type="InterPro" id="IPR047763">
    <property type="entry name" value="PG_bind_dom_phiBT1-type"/>
</dbReference>
<comment type="similarity">
    <text evidence="1">Belongs to the peptidase C40 family.</text>
</comment>
<dbReference type="InterPro" id="IPR000064">
    <property type="entry name" value="NLP_P60_dom"/>
</dbReference>
<keyword evidence="3" id="KW-0378">Hydrolase</keyword>
<feature type="compositionally biased region" description="Basic and acidic residues" evidence="5">
    <location>
        <begin position="1"/>
        <end position="16"/>
    </location>
</feature>
<evidence type="ECO:0000256" key="5">
    <source>
        <dbReference type="SAM" id="MobiDB-lite"/>
    </source>
</evidence>
<evidence type="ECO:0000313" key="8">
    <source>
        <dbReference type="Proteomes" id="UP000325211"/>
    </source>
</evidence>
<dbReference type="Gene3D" id="1.10.101.10">
    <property type="entry name" value="PGBD-like superfamily/PGBD"/>
    <property type="match status" value="2"/>
</dbReference>
<feature type="compositionally biased region" description="Low complexity" evidence="5">
    <location>
        <begin position="175"/>
        <end position="188"/>
    </location>
</feature>
<keyword evidence="2" id="KW-0645">Protease</keyword>
<feature type="compositionally biased region" description="Low complexity" evidence="5">
    <location>
        <begin position="38"/>
        <end position="56"/>
    </location>
</feature>
<protein>
    <recommendedName>
        <fullName evidence="6">NlpC/P60 domain-containing protein</fullName>
    </recommendedName>
</protein>
<evidence type="ECO:0000256" key="3">
    <source>
        <dbReference type="ARBA" id="ARBA00022801"/>
    </source>
</evidence>
<evidence type="ECO:0000256" key="2">
    <source>
        <dbReference type="ARBA" id="ARBA00022670"/>
    </source>
</evidence>
<dbReference type="SUPFAM" id="SSF47090">
    <property type="entry name" value="PGBD-like"/>
    <property type="match status" value="2"/>
</dbReference>
<feature type="region of interest" description="Disordered" evidence="5">
    <location>
        <begin position="1"/>
        <end position="71"/>
    </location>
</feature>
<name>A0A5P2DC25_STRVZ</name>
<evidence type="ECO:0000259" key="6">
    <source>
        <dbReference type="PROSITE" id="PS51935"/>
    </source>
</evidence>
<dbReference type="Pfam" id="PF00877">
    <property type="entry name" value="NLPC_P60"/>
    <property type="match status" value="1"/>
</dbReference>
<sequence>MPGLRQGDRPRKEDSPTVRQAWGHQADHAPLPTRNPQASHGAGPTAGSATPAAPSPEFRRAQGPGTKAPTAVAFAPFPLSPRRQCWFQDHKTVREGRCEVTSSAPAFDEIHAPEECPCAGCLYEARTARRSALPGHRAARAALVAGLAGGVTLVSGAGTAFAADSAPGEAAPQRSAASSSTGATMAAAKESGHGQGAPGPLFGASNYRASQDMRLSREQIIARAQVWANAKVPYSMSRYWSDGYRMDCSGFVSMAWGLRDNQWTGSLASYGVRISKSELQPGDMLLFHNSANPVAGSHVVIFGGWANSAKTQYIAYDQTRPHTLKRTTPYAYWNNSAGYVAYRYKNLSSNNGGESSTGFPGADKFGPGANNQHVTELGRMLVQRGGGSYYTSGPGPRWSDADRKATQAFQRAQGWTGSDADGIPGKATWDYLKNGKGRNINAGGGNGSGNGGSSAFPGVQHFRPGAVNAHVNALGVQLVKKGFGKHYSQGPGERWTESDRRNVEAFQRAQGWSGSAADGYPGPETWRRLFA</sequence>
<dbReference type="InterPro" id="IPR036365">
    <property type="entry name" value="PGBD-like_sf"/>
</dbReference>
<dbReference type="InterPro" id="IPR038765">
    <property type="entry name" value="Papain-like_cys_pep_sf"/>
</dbReference>
<gene>
    <name evidence="7" type="ORF">DEJ50_28550</name>
</gene>
<dbReference type="InterPro" id="IPR036366">
    <property type="entry name" value="PGBDSf"/>
</dbReference>
<accession>A0A5P2DC25</accession>
<reference evidence="7 8" key="1">
    <citation type="submission" date="2018-05" db="EMBL/GenBank/DDBJ databases">
        <title>Streptomyces venezuelae.</title>
        <authorList>
            <person name="Kim W."/>
            <person name="Lee N."/>
            <person name="Cho B.-K."/>
        </authorList>
    </citation>
    <scope>NUCLEOTIDE SEQUENCE [LARGE SCALE GENOMIC DNA]</scope>
    <source>
        <strain evidence="7 8">ATCC 21782</strain>
    </source>
</reference>
<keyword evidence="4" id="KW-0788">Thiol protease</keyword>
<dbReference type="EMBL" id="CP029190">
    <property type="protein sequence ID" value="QES52725.1"/>
    <property type="molecule type" value="Genomic_DNA"/>
</dbReference>
<dbReference type="AlphaFoldDB" id="A0A5P2DC25"/>
<feature type="region of interest" description="Disordered" evidence="5">
    <location>
        <begin position="164"/>
        <end position="203"/>
    </location>
</feature>
<feature type="domain" description="NlpC/P60" evidence="6">
    <location>
        <begin position="214"/>
        <end position="344"/>
    </location>
</feature>
<dbReference type="Proteomes" id="UP000325211">
    <property type="component" value="Chromosome"/>
</dbReference>
<dbReference type="GO" id="GO:0006508">
    <property type="term" value="P:proteolysis"/>
    <property type="evidence" value="ECO:0007669"/>
    <property type="project" value="UniProtKB-KW"/>
</dbReference>
<dbReference type="NCBIfam" id="NF038080">
    <property type="entry name" value="PG_bind_siph"/>
    <property type="match status" value="2"/>
</dbReference>
<dbReference type="PROSITE" id="PS51935">
    <property type="entry name" value="NLPC_P60"/>
    <property type="match status" value="1"/>
</dbReference>
<evidence type="ECO:0000256" key="1">
    <source>
        <dbReference type="ARBA" id="ARBA00007074"/>
    </source>
</evidence>
<dbReference type="SUPFAM" id="SSF54001">
    <property type="entry name" value="Cysteine proteinases"/>
    <property type="match status" value="1"/>
</dbReference>
<proteinExistence type="inferred from homology"/>
<evidence type="ECO:0000256" key="4">
    <source>
        <dbReference type="ARBA" id="ARBA00022807"/>
    </source>
</evidence>